<name>A0ABR2R995_9ROSI</name>
<organism evidence="1 2">
    <name type="scientific">Hibiscus sabdariffa</name>
    <name type="common">roselle</name>
    <dbReference type="NCBI Taxonomy" id="183260"/>
    <lineage>
        <taxon>Eukaryota</taxon>
        <taxon>Viridiplantae</taxon>
        <taxon>Streptophyta</taxon>
        <taxon>Embryophyta</taxon>
        <taxon>Tracheophyta</taxon>
        <taxon>Spermatophyta</taxon>
        <taxon>Magnoliopsida</taxon>
        <taxon>eudicotyledons</taxon>
        <taxon>Gunneridae</taxon>
        <taxon>Pentapetalae</taxon>
        <taxon>rosids</taxon>
        <taxon>malvids</taxon>
        <taxon>Malvales</taxon>
        <taxon>Malvaceae</taxon>
        <taxon>Malvoideae</taxon>
        <taxon>Hibiscus</taxon>
    </lineage>
</organism>
<reference evidence="1 2" key="1">
    <citation type="journal article" date="2024" name="G3 (Bethesda)">
        <title>Genome assembly of Hibiscus sabdariffa L. provides insights into metabolisms of medicinal natural products.</title>
        <authorList>
            <person name="Kim T."/>
        </authorList>
    </citation>
    <scope>NUCLEOTIDE SEQUENCE [LARGE SCALE GENOMIC DNA]</scope>
    <source>
        <strain evidence="1">TK-2024</strain>
        <tissue evidence="1">Old leaves</tissue>
    </source>
</reference>
<proteinExistence type="predicted"/>
<keyword evidence="2" id="KW-1185">Reference proteome</keyword>
<evidence type="ECO:0000313" key="1">
    <source>
        <dbReference type="EMBL" id="KAK9009535.1"/>
    </source>
</evidence>
<accession>A0ABR2R995</accession>
<dbReference type="Proteomes" id="UP001396334">
    <property type="component" value="Unassembled WGS sequence"/>
</dbReference>
<comment type="caution">
    <text evidence="1">The sequence shown here is derived from an EMBL/GenBank/DDBJ whole genome shotgun (WGS) entry which is preliminary data.</text>
</comment>
<protein>
    <submittedName>
        <fullName evidence="1">Uncharacterized protein</fullName>
    </submittedName>
</protein>
<sequence>MGGELIGTKGGEDPATTAIEEQGNELKKRYSSYYLCLYCYKNIHFNVHNVKPANEALDLLNPLMFTTQISELKPQLKR</sequence>
<gene>
    <name evidence="1" type="ORF">V6N11_036067</name>
</gene>
<evidence type="ECO:0000313" key="2">
    <source>
        <dbReference type="Proteomes" id="UP001396334"/>
    </source>
</evidence>
<dbReference type="EMBL" id="JBBPBN010000024">
    <property type="protein sequence ID" value="KAK9009535.1"/>
    <property type="molecule type" value="Genomic_DNA"/>
</dbReference>